<dbReference type="Pfam" id="PF09485">
    <property type="entry name" value="CRISPR_Cse2"/>
    <property type="match status" value="1"/>
</dbReference>
<reference evidence="2 3" key="1">
    <citation type="submission" date="2024-10" db="EMBL/GenBank/DDBJ databases">
        <title>The Natural Products Discovery Center: Release of the First 8490 Sequenced Strains for Exploring Actinobacteria Biosynthetic Diversity.</title>
        <authorList>
            <person name="Kalkreuter E."/>
            <person name="Kautsar S.A."/>
            <person name="Yang D."/>
            <person name="Bader C.D."/>
            <person name="Teijaro C.N."/>
            <person name="Fluegel L."/>
            <person name="Davis C.M."/>
            <person name="Simpson J.R."/>
            <person name="Lauterbach L."/>
            <person name="Steele A.D."/>
            <person name="Gui C."/>
            <person name="Meng S."/>
            <person name="Li G."/>
            <person name="Viehrig K."/>
            <person name="Ye F."/>
            <person name="Su P."/>
            <person name="Kiefer A.F."/>
            <person name="Nichols A."/>
            <person name="Cepeda A.J."/>
            <person name="Yan W."/>
            <person name="Fan B."/>
            <person name="Jiang Y."/>
            <person name="Adhikari A."/>
            <person name="Zheng C.-J."/>
            <person name="Schuster L."/>
            <person name="Cowan T.M."/>
            <person name="Smanski M.J."/>
            <person name="Chevrette M.G."/>
            <person name="De Carvalho L.P.S."/>
            <person name="Shen B."/>
        </authorList>
    </citation>
    <scope>NUCLEOTIDE SEQUENCE [LARGE SCALE GENOMIC DNA]</scope>
    <source>
        <strain evidence="2 3">NPDC018013</strain>
    </source>
</reference>
<feature type="compositionally biased region" description="Basic and acidic residues" evidence="1">
    <location>
        <begin position="256"/>
        <end position="269"/>
    </location>
</feature>
<accession>A0ABW7RLZ3</accession>
<feature type="compositionally biased region" description="Basic and acidic residues" evidence="1">
    <location>
        <begin position="103"/>
        <end position="114"/>
    </location>
</feature>
<dbReference type="CDD" id="cd09731">
    <property type="entry name" value="Cse2_I-E"/>
    <property type="match status" value="1"/>
</dbReference>
<evidence type="ECO:0000256" key="1">
    <source>
        <dbReference type="SAM" id="MobiDB-lite"/>
    </source>
</evidence>
<dbReference type="InterPro" id="IPR013382">
    <property type="entry name" value="CRISPR-assoc_prot_Cse2"/>
</dbReference>
<protein>
    <submittedName>
        <fullName evidence="2">Type I-E CRISPR-associated protein Cse2/CasB</fullName>
    </submittedName>
</protein>
<feature type="region of interest" description="Disordered" evidence="1">
    <location>
        <begin position="95"/>
        <end position="164"/>
    </location>
</feature>
<organism evidence="2 3">
    <name type="scientific">Streptomyces celluloflavus</name>
    <dbReference type="NCBI Taxonomy" id="58344"/>
    <lineage>
        <taxon>Bacteria</taxon>
        <taxon>Bacillati</taxon>
        <taxon>Actinomycetota</taxon>
        <taxon>Actinomycetes</taxon>
        <taxon>Kitasatosporales</taxon>
        <taxon>Streptomycetaceae</taxon>
        <taxon>Streptomyces</taxon>
    </lineage>
</organism>
<keyword evidence="3" id="KW-1185">Reference proteome</keyword>
<comment type="caution">
    <text evidence="2">The sequence shown here is derived from an EMBL/GenBank/DDBJ whole genome shotgun (WGS) entry which is preliminary data.</text>
</comment>
<feature type="region of interest" description="Disordered" evidence="1">
    <location>
        <begin position="254"/>
        <end position="277"/>
    </location>
</feature>
<name>A0ABW7RLZ3_9ACTN</name>
<dbReference type="EMBL" id="JBIRGH010000024">
    <property type="protein sequence ID" value="MFH8588491.1"/>
    <property type="molecule type" value="Genomic_DNA"/>
</dbReference>
<proteinExistence type="predicted"/>
<dbReference type="RefSeq" id="WP_367436112.1">
    <property type="nucleotide sequence ID" value="NZ_CP108413.1"/>
</dbReference>
<dbReference type="Proteomes" id="UP001610990">
    <property type="component" value="Unassembled WGS sequence"/>
</dbReference>
<dbReference type="InterPro" id="IPR038287">
    <property type="entry name" value="Cse2_sf"/>
</dbReference>
<dbReference type="NCBIfam" id="TIGR02548">
    <property type="entry name" value="casB_cse2"/>
    <property type="match status" value="1"/>
</dbReference>
<feature type="compositionally biased region" description="Pro residues" evidence="1">
    <location>
        <begin position="1"/>
        <end position="18"/>
    </location>
</feature>
<evidence type="ECO:0000313" key="3">
    <source>
        <dbReference type="Proteomes" id="UP001610990"/>
    </source>
</evidence>
<dbReference type="Gene3D" id="1.10.520.40">
    <property type="entry name" value="CRISPR-associated protein Cse2"/>
    <property type="match status" value="1"/>
</dbReference>
<feature type="region of interest" description="Disordered" evidence="1">
    <location>
        <begin position="1"/>
        <end position="23"/>
    </location>
</feature>
<evidence type="ECO:0000313" key="2">
    <source>
        <dbReference type="EMBL" id="MFH8588491.1"/>
    </source>
</evidence>
<sequence length="277" mass="29593">MTPSSPRSPAPGVPPNGPSPWLTQARTFVGEIIAATAADAGARAALRSGVGKGLDDVPRMHRIVAPRLPPAVLNDESGQRAFYTVAALIAAYHRPTTTGPGQKPDEVPGTKAEDAESDQLLAADAGASQGVGPTRSTDNADRTQEPVSATEAAQQRRDRFGESLGSTYATAVAAGPRNGIRESAAETRLNLLSKQSTSGVHRHLPATARQLCDRNTPPDWARLLVDLRCWPHERRRVARRWLQDYHRSLNAAALETSRRADDAAHNSHDAEDEASGT</sequence>
<gene>
    <name evidence="2" type="primary">casB</name>
    <name evidence="2" type="synonym">cse2</name>
    <name evidence="2" type="ORF">ACH4GP_29550</name>
</gene>